<reference evidence="3" key="1">
    <citation type="submission" date="2017-01" db="EMBL/GenBank/DDBJ databases">
        <authorList>
            <person name="Varghese N."/>
            <person name="Submissions S."/>
        </authorList>
    </citation>
    <scope>NUCLEOTIDE SEQUENCE [LARGE SCALE GENOMIC DNA]</scope>
    <source>
        <strain evidence="3">ATCC 12950</strain>
    </source>
</reference>
<feature type="domain" description="FAD-dependent urate hydroxylase HpyO/Asp monooxygenase CreE-like FAD/NAD(P)-binding" evidence="1">
    <location>
        <begin position="14"/>
        <end position="210"/>
    </location>
</feature>
<dbReference type="PANTHER" id="PTHR40254:SF1">
    <property type="entry name" value="BLR0577 PROTEIN"/>
    <property type="match status" value="1"/>
</dbReference>
<dbReference type="PANTHER" id="PTHR40254">
    <property type="entry name" value="BLR0577 PROTEIN"/>
    <property type="match status" value="1"/>
</dbReference>
<evidence type="ECO:0000313" key="2">
    <source>
        <dbReference type="EMBL" id="SIS22530.1"/>
    </source>
</evidence>
<dbReference type="STRING" id="58117.SAMN05421833_1445"/>
<protein>
    <submittedName>
        <fullName evidence="2">FAD-NAD(P)-binding</fullName>
    </submittedName>
</protein>
<accession>A0A1N7HCX1</accession>
<dbReference type="InterPro" id="IPR036188">
    <property type="entry name" value="FAD/NAD-bd_sf"/>
</dbReference>
<proteinExistence type="predicted"/>
<dbReference type="EMBL" id="FTNI01000044">
    <property type="protein sequence ID" value="SIS22530.1"/>
    <property type="molecule type" value="Genomic_DNA"/>
</dbReference>
<name>A0A1N7HCX1_9ACTN</name>
<dbReference type="InterPro" id="IPR038732">
    <property type="entry name" value="HpyO/CreE_NAD-binding"/>
</dbReference>
<dbReference type="InterPro" id="IPR052189">
    <property type="entry name" value="L-asp_N-monooxygenase_NS-form"/>
</dbReference>
<dbReference type="OrthoDB" id="3653265at2"/>
<keyword evidence="3" id="KW-1185">Reference proteome</keyword>
<dbReference type="Pfam" id="PF13454">
    <property type="entry name" value="NAD_binding_9"/>
    <property type="match status" value="1"/>
</dbReference>
<dbReference type="AlphaFoldDB" id="A0A1N7HCX1"/>
<dbReference type="Proteomes" id="UP000186096">
    <property type="component" value="Unassembled WGS sequence"/>
</dbReference>
<organism evidence="2 3">
    <name type="scientific">Microbispora rosea</name>
    <dbReference type="NCBI Taxonomy" id="58117"/>
    <lineage>
        <taxon>Bacteria</taxon>
        <taxon>Bacillati</taxon>
        <taxon>Actinomycetota</taxon>
        <taxon>Actinomycetes</taxon>
        <taxon>Streptosporangiales</taxon>
        <taxon>Streptosporangiaceae</taxon>
        <taxon>Microbispora</taxon>
    </lineage>
</organism>
<sequence length="692" mass="74833">MSTTRSTRPFEVCVIGAGPRGMSVIERLCANARRLPPRARVLLHVVDPYPPGAGQVWRTDQPGQLLMNTVASQVTLFTDPSVDIRGPLETGPSLYEWARHLVLFADGVLSPDGELSPDGALLPDGVSEDMLAEARRLGPDTYPTRAFYGRYLRWVFERVVARAPRQVEVRVHAGRATALDDVPGTGAQRVVLEDGTVLGSLDAVVLAQGHLPVEPTDAEREAAAYAAAHGLVHMPPANPADADLSTDMSRVRPGEAVLLRGLGLNFFDHMALLTLGRGGRFERGEAGRLVYRPSGREPRLYAGSRRGIPYQSRGENEKGVEGRHEPLLLTPGRIASLAARSAARGGLDFRADLWPLIAKEVETVYYATLLAQRECECVAGRFRAAYLAHPWGDPGEALVLDAFGIGPAVRWDWERAAEPYRGIGFAGPDDWREWLTAYLRTDLAQARAGNVSGPLKAALDVLRDLRNEVRQVVDHGGLTGRSHRDDLDRWYTPLNAFLSIGPPAERVEQMIALIEAGVLTVIGPGMRVHARDGAFEAESAAVPGSAVRARVLVEARLPEIDLRRTADPLLRHLLRTGQCRAYVIGGRRGDAGHETGGLAVTRRPYRLLDADGRAHPRRFAYGVPTESVHWVTAAGVRPGVNSVILGDSDAIARSVLALTPARALASRRRVVRVVAGPRTALAASGATGAGVR</sequence>
<evidence type="ECO:0000259" key="1">
    <source>
        <dbReference type="Pfam" id="PF13454"/>
    </source>
</evidence>
<gene>
    <name evidence="2" type="ORF">SAMN05421833_1445</name>
</gene>
<dbReference type="SUPFAM" id="SSF51905">
    <property type="entry name" value="FAD/NAD(P)-binding domain"/>
    <property type="match status" value="1"/>
</dbReference>
<dbReference type="RefSeq" id="WP_076442599.1">
    <property type="nucleotide sequence ID" value="NZ_FTNI01000044.1"/>
</dbReference>
<evidence type="ECO:0000313" key="3">
    <source>
        <dbReference type="Proteomes" id="UP000186096"/>
    </source>
</evidence>